<dbReference type="EMBL" id="CM047944">
    <property type="protein sequence ID" value="KAI9899047.1"/>
    <property type="molecule type" value="Genomic_DNA"/>
</dbReference>
<evidence type="ECO:0000313" key="1">
    <source>
        <dbReference type="EMBL" id="KAI9899047.1"/>
    </source>
</evidence>
<gene>
    <name evidence="1" type="ORF">N3K66_005508</name>
</gene>
<comment type="caution">
    <text evidence="1">The sequence shown here is derived from an EMBL/GenBank/DDBJ whole genome shotgun (WGS) entry which is preliminary data.</text>
</comment>
<name>A0ACC0UY17_9HYPO</name>
<organism evidence="1 2">
    <name type="scientific">Trichothecium roseum</name>
    <dbReference type="NCBI Taxonomy" id="47278"/>
    <lineage>
        <taxon>Eukaryota</taxon>
        <taxon>Fungi</taxon>
        <taxon>Dikarya</taxon>
        <taxon>Ascomycota</taxon>
        <taxon>Pezizomycotina</taxon>
        <taxon>Sordariomycetes</taxon>
        <taxon>Hypocreomycetidae</taxon>
        <taxon>Hypocreales</taxon>
        <taxon>Hypocreales incertae sedis</taxon>
        <taxon>Trichothecium</taxon>
    </lineage>
</organism>
<accession>A0ACC0UY17</accession>
<protein>
    <submittedName>
        <fullName evidence="1">Uncharacterized protein</fullName>
    </submittedName>
</protein>
<proteinExistence type="predicted"/>
<evidence type="ECO:0000313" key="2">
    <source>
        <dbReference type="Proteomes" id="UP001163324"/>
    </source>
</evidence>
<keyword evidence="2" id="KW-1185">Reference proteome</keyword>
<dbReference type="Proteomes" id="UP001163324">
    <property type="component" value="Chromosome 5"/>
</dbReference>
<sequence length="493" mass="55522">MSQVAHLQALQQQQFPDLQIYSTVSSYPLPTTCDSSALTPDSYSESPEYHHPPELTARYPPPPDTPQQIPTPPGSATMYPHQWPSQAGSPMPQGTNAAQGYADQDAYMSDDRREASVLPPGTYFGHFSVSGGSDSGFYPPPTMHQQHHQQHHHPHHNPHHLEGHPMSLDSHADHQGSVQTMSNHSRAPMHSYPSPRLGSVEGCSAPPGDAAQSANSSPKRRIVQHPKSKKKAAKRSSAAPSSSARGVSTGSDQDVEHTNCLGEFGPPHLLEDTPEQIRHIFELRWNHRDKKGQDMWESIAQDYAKKYPSHAKQSKEMLQMKYKRGRPKHIKWLARDEQLLEQAYAAVEGDRHESILKKFYELGGSRNMQLSASDIEIKLVNDLKLEESVYFEIRPGLNIRRRHKATHRKQSQHNAPRTDQHLTSKGTAEDVTVSQSGPRPTEDEVIEEVLARHNSYPPWDENTAMQHQMMHPRQQQAPQQHVQQRSLPHVGRH</sequence>
<reference evidence="1" key="1">
    <citation type="submission" date="2022-10" db="EMBL/GenBank/DDBJ databases">
        <title>Complete Genome of Trichothecium roseum strain YXFP-22015, a Plant Pathogen Isolated from Citrus.</title>
        <authorList>
            <person name="Wang Y."/>
            <person name="Zhu L."/>
        </authorList>
    </citation>
    <scope>NUCLEOTIDE SEQUENCE</scope>
    <source>
        <strain evidence="1">YXFP-22015</strain>
    </source>
</reference>